<keyword evidence="4" id="KW-1185">Reference proteome</keyword>
<gene>
    <name evidence="3" type="ORF">EYC80_005394</name>
</gene>
<dbReference type="Proteomes" id="UP000326757">
    <property type="component" value="Unassembled WGS sequence"/>
</dbReference>
<proteinExistence type="predicted"/>
<dbReference type="PANTHER" id="PTHR10996">
    <property type="entry name" value="2-HYDROXYACID DEHYDROGENASE-RELATED"/>
    <property type="match status" value="1"/>
</dbReference>
<dbReference type="SUPFAM" id="SSF52283">
    <property type="entry name" value="Formate/glycerate dehydrogenase catalytic domain-like"/>
    <property type="match status" value="1"/>
</dbReference>
<dbReference type="InterPro" id="IPR029752">
    <property type="entry name" value="D-isomer_DH_CS1"/>
</dbReference>
<protein>
    <recommendedName>
        <fullName evidence="2">D-isomer specific 2-hydroxyacid dehydrogenase NAD-binding domain-containing protein</fullName>
    </recommendedName>
</protein>
<dbReference type="PANTHER" id="PTHR10996:SF281">
    <property type="entry name" value="D-ISOMER SPECIFIC 2-HYDROXYACID DEHYDROGENASE NAD-BINDING DOMAIN-CONTAINING PROTEIN-RELATED"/>
    <property type="match status" value="1"/>
</dbReference>
<dbReference type="GO" id="GO:0030267">
    <property type="term" value="F:glyoxylate reductase (NADPH) activity"/>
    <property type="evidence" value="ECO:0007669"/>
    <property type="project" value="TreeGrafter"/>
</dbReference>
<dbReference type="PROSITE" id="PS00065">
    <property type="entry name" value="D_2_HYDROXYACID_DH_1"/>
    <property type="match status" value="1"/>
</dbReference>
<sequence length="374" mass="41284">MATIQDKPIVLHIGDPVKWNLDLYAQFAADFTIIRPSTEERQRDEFIKALKENRWGNFSAIFRPFWNTGAEMGRWDAEVISLIPKSCQIFASAGAGFDWADVDLLAQRGMASFVRYLDIISTDSMIWTGIVYCNSAGATSESVADFALFLILATFRNLTWCTQAARSGAASFQDCHTNAAIVSHNPRGHTLGIVGLGNIGYNIARKAYLAFGMKILYHDIIRKTPSQEANIKAQFFTNLDEMLALSDCVVLATPASPDGSKFLDRERLSKFKERSRFVNIARGGLVDETALAEAVESGKLVGVGLDVHEHEPSVNDRLKASRNVTLTSHNAGGTLETHIGFEELSIKNIDAVLKGREPLTPVNKHLMGKLKHNL</sequence>
<dbReference type="GO" id="GO:0051287">
    <property type="term" value="F:NAD binding"/>
    <property type="evidence" value="ECO:0007669"/>
    <property type="project" value="InterPro"/>
</dbReference>
<reference evidence="3 4" key="1">
    <citation type="submission" date="2019-06" db="EMBL/GenBank/DDBJ databases">
        <title>Genome Sequence of the Brown Rot Fungal Pathogen Monilinia laxa.</title>
        <authorList>
            <person name="De Miccolis Angelini R.M."/>
            <person name="Landi L."/>
            <person name="Abate D."/>
            <person name="Pollastro S."/>
            <person name="Romanazzi G."/>
            <person name="Faretra F."/>
        </authorList>
    </citation>
    <scope>NUCLEOTIDE SEQUENCE [LARGE SCALE GENOMIC DNA]</scope>
    <source>
        <strain evidence="3 4">Mlax316</strain>
    </source>
</reference>
<dbReference type="InterPro" id="IPR050223">
    <property type="entry name" value="D-isomer_2-hydroxyacid_DH"/>
</dbReference>
<dbReference type="InterPro" id="IPR036291">
    <property type="entry name" value="NAD(P)-bd_dom_sf"/>
</dbReference>
<accession>A0A5N6KLK8</accession>
<feature type="domain" description="D-isomer specific 2-hydroxyacid dehydrogenase NAD-binding" evidence="2">
    <location>
        <begin position="149"/>
        <end position="331"/>
    </location>
</feature>
<dbReference type="EMBL" id="VIGI01000002">
    <property type="protein sequence ID" value="KAB8304049.1"/>
    <property type="molecule type" value="Genomic_DNA"/>
</dbReference>
<keyword evidence="1" id="KW-0560">Oxidoreductase</keyword>
<dbReference type="Gene3D" id="3.40.50.720">
    <property type="entry name" value="NAD(P)-binding Rossmann-like Domain"/>
    <property type="match status" value="2"/>
</dbReference>
<dbReference type="GO" id="GO:0005829">
    <property type="term" value="C:cytosol"/>
    <property type="evidence" value="ECO:0007669"/>
    <property type="project" value="TreeGrafter"/>
</dbReference>
<evidence type="ECO:0000259" key="2">
    <source>
        <dbReference type="Pfam" id="PF02826"/>
    </source>
</evidence>
<dbReference type="Pfam" id="PF02826">
    <property type="entry name" value="2-Hacid_dh_C"/>
    <property type="match status" value="1"/>
</dbReference>
<name>A0A5N6KLK8_MONLA</name>
<dbReference type="InterPro" id="IPR006140">
    <property type="entry name" value="D-isomer_DH_NAD-bd"/>
</dbReference>
<dbReference type="AlphaFoldDB" id="A0A5N6KLK8"/>
<evidence type="ECO:0000313" key="3">
    <source>
        <dbReference type="EMBL" id="KAB8304049.1"/>
    </source>
</evidence>
<organism evidence="3 4">
    <name type="scientific">Monilinia laxa</name>
    <name type="common">Brown rot fungus</name>
    <name type="synonym">Sclerotinia laxa</name>
    <dbReference type="NCBI Taxonomy" id="61186"/>
    <lineage>
        <taxon>Eukaryota</taxon>
        <taxon>Fungi</taxon>
        <taxon>Dikarya</taxon>
        <taxon>Ascomycota</taxon>
        <taxon>Pezizomycotina</taxon>
        <taxon>Leotiomycetes</taxon>
        <taxon>Helotiales</taxon>
        <taxon>Sclerotiniaceae</taxon>
        <taxon>Monilinia</taxon>
    </lineage>
</organism>
<dbReference type="OrthoDB" id="9991913at2759"/>
<dbReference type="SUPFAM" id="SSF51735">
    <property type="entry name" value="NAD(P)-binding Rossmann-fold domains"/>
    <property type="match status" value="1"/>
</dbReference>
<evidence type="ECO:0000256" key="1">
    <source>
        <dbReference type="ARBA" id="ARBA00023002"/>
    </source>
</evidence>
<dbReference type="FunFam" id="3.40.50.720:FF:000526">
    <property type="entry name" value="D-mandelate dehydrogenase, putative"/>
    <property type="match status" value="1"/>
</dbReference>
<evidence type="ECO:0000313" key="4">
    <source>
        <dbReference type="Proteomes" id="UP000326757"/>
    </source>
</evidence>
<dbReference type="CDD" id="cd12168">
    <property type="entry name" value="Mand_dh_like"/>
    <property type="match status" value="1"/>
</dbReference>
<comment type="caution">
    <text evidence="3">The sequence shown here is derived from an EMBL/GenBank/DDBJ whole genome shotgun (WGS) entry which is preliminary data.</text>
</comment>
<dbReference type="GO" id="GO:0016618">
    <property type="term" value="F:hydroxypyruvate reductase [NAD(P)H] activity"/>
    <property type="evidence" value="ECO:0007669"/>
    <property type="project" value="TreeGrafter"/>
</dbReference>